<dbReference type="CDD" id="cd22584">
    <property type="entry name" value="Rcat_RBR_unk"/>
    <property type="match status" value="1"/>
</dbReference>
<organism evidence="2">
    <name type="scientific">Cladocopium goreaui</name>
    <dbReference type="NCBI Taxonomy" id="2562237"/>
    <lineage>
        <taxon>Eukaryota</taxon>
        <taxon>Sar</taxon>
        <taxon>Alveolata</taxon>
        <taxon>Dinophyceae</taxon>
        <taxon>Suessiales</taxon>
        <taxon>Symbiodiniaceae</taxon>
        <taxon>Cladocopium</taxon>
    </lineage>
</organism>
<dbReference type="InterPro" id="IPR013083">
    <property type="entry name" value="Znf_RING/FYVE/PHD"/>
</dbReference>
<evidence type="ECO:0000313" key="5">
    <source>
        <dbReference type="Proteomes" id="UP001152797"/>
    </source>
</evidence>
<gene>
    <name evidence="2" type="ORF">C1SCF055_LOCUS22254</name>
</gene>
<dbReference type="InterPro" id="IPR031127">
    <property type="entry name" value="E3_UB_ligase_RBR"/>
</dbReference>
<protein>
    <submittedName>
        <fullName evidence="4">RING-type domain-containing protein</fullName>
    </submittedName>
</protein>
<dbReference type="EMBL" id="CAMXCT010002112">
    <property type="protein sequence ID" value="CAI3995725.1"/>
    <property type="molecule type" value="Genomic_DNA"/>
</dbReference>
<proteinExistence type="predicted"/>
<comment type="caution">
    <text evidence="2">The sequence shown here is derived from an EMBL/GenBank/DDBJ whole genome shotgun (WGS) entry which is preliminary data.</text>
</comment>
<evidence type="ECO:0000313" key="4">
    <source>
        <dbReference type="EMBL" id="CAL4783037.1"/>
    </source>
</evidence>
<dbReference type="SUPFAM" id="SSF57850">
    <property type="entry name" value="RING/U-box"/>
    <property type="match status" value="2"/>
</dbReference>
<dbReference type="Proteomes" id="UP001152797">
    <property type="component" value="Unassembled WGS sequence"/>
</dbReference>
<dbReference type="PANTHER" id="PTHR11685">
    <property type="entry name" value="RBR FAMILY RING FINGER AND IBR DOMAIN-CONTAINING"/>
    <property type="match status" value="1"/>
</dbReference>
<accession>A0A9P1CQM5</accession>
<evidence type="ECO:0000313" key="3">
    <source>
        <dbReference type="EMBL" id="CAL1149100.1"/>
    </source>
</evidence>
<dbReference type="AlphaFoldDB" id="A0A9P1CQM5"/>
<evidence type="ECO:0000313" key="2">
    <source>
        <dbReference type="EMBL" id="CAI3995725.1"/>
    </source>
</evidence>
<dbReference type="OrthoDB" id="10009520at2759"/>
<reference evidence="2" key="1">
    <citation type="submission" date="2022-10" db="EMBL/GenBank/DDBJ databases">
        <authorList>
            <person name="Chen Y."/>
            <person name="Dougan E. K."/>
            <person name="Chan C."/>
            <person name="Rhodes N."/>
            <person name="Thang M."/>
        </authorList>
    </citation>
    <scope>NUCLEOTIDE SEQUENCE</scope>
</reference>
<keyword evidence="5" id="KW-1185">Reference proteome</keyword>
<feature type="compositionally biased region" description="Basic and acidic residues" evidence="1">
    <location>
        <begin position="352"/>
        <end position="368"/>
    </location>
</feature>
<dbReference type="GO" id="GO:0016567">
    <property type="term" value="P:protein ubiquitination"/>
    <property type="evidence" value="ECO:0007669"/>
    <property type="project" value="InterPro"/>
</dbReference>
<dbReference type="Gene3D" id="3.30.40.10">
    <property type="entry name" value="Zinc/RING finger domain, C3HC4 (zinc finger)"/>
    <property type="match status" value="1"/>
</dbReference>
<name>A0A9P1CQM5_9DINO</name>
<evidence type="ECO:0000256" key="1">
    <source>
        <dbReference type="SAM" id="MobiDB-lite"/>
    </source>
</evidence>
<feature type="region of interest" description="Disordered" evidence="1">
    <location>
        <begin position="341"/>
        <end position="368"/>
    </location>
</feature>
<sequence>MECPICFEVPEASQIMSYATMSNHSWQNSTRCNAHGICRSCMGRYVEIQILEEGHFNPRCPGERCSYRLVPLDVQRALERSARGEETWQKFEQLRSECHAGRLKELLSEQGPAPATAWLLSECQPCPRCLTLVRREEGCLHVFCRCGCDFCFGCGGPDPEGCICPYMEKTREVVFAAWLRTSPESPVEWLWESRARVEEERFLSSLHFFLWMAGAEVEAPWSESPGDTTDTTTSELQGLDPIRWLPQGGVDSDVFSGPLGPLDDYFTDIEGQEEDDDWAVHYHTVPQKPVRRHLSERQWRRGERFRQQRMRWAGTSTVAVPLQPQRQPRALNALSRTARRLARQSGVLERSTPSERHMGRGERRSFEQ</sequence>
<reference evidence="3" key="2">
    <citation type="submission" date="2024-04" db="EMBL/GenBank/DDBJ databases">
        <authorList>
            <person name="Chen Y."/>
            <person name="Shah S."/>
            <person name="Dougan E. K."/>
            <person name="Thang M."/>
            <person name="Chan C."/>
        </authorList>
    </citation>
    <scope>NUCLEOTIDE SEQUENCE [LARGE SCALE GENOMIC DNA]</scope>
</reference>
<dbReference type="EMBL" id="CAMXCT020002112">
    <property type="protein sequence ID" value="CAL1149100.1"/>
    <property type="molecule type" value="Genomic_DNA"/>
</dbReference>
<dbReference type="GO" id="GO:0004842">
    <property type="term" value="F:ubiquitin-protein transferase activity"/>
    <property type="evidence" value="ECO:0007669"/>
    <property type="project" value="InterPro"/>
</dbReference>
<dbReference type="EMBL" id="CAMXCT030002112">
    <property type="protein sequence ID" value="CAL4783037.1"/>
    <property type="molecule type" value="Genomic_DNA"/>
</dbReference>